<dbReference type="PANTHER" id="PTHR11712:SF336">
    <property type="entry name" value="3-OXOACYL-[ACYL-CARRIER-PROTEIN] SYNTHASE, MITOCHONDRIAL"/>
    <property type="match status" value="1"/>
</dbReference>
<evidence type="ECO:0000256" key="3">
    <source>
        <dbReference type="ARBA" id="ARBA00012356"/>
    </source>
</evidence>
<dbReference type="EC" id="2.3.1.179" evidence="3 14"/>
<dbReference type="PROSITE" id="PS52004">
    <property type="entry name" value="KS3_2"/>
    <property type="match status" value="1"/>
</dbReference>
<keyword evidence="5 14" id="KW-0444">Lipid biosynthesis</keyword>
<dbReference type="GO" id="GO:0004315">
    <property type="term" value="F:3-oxoacyl-[acyl-carrier-protein] synthase activity"/>
    <property type="evidence" value="ECO:0007669"/>
    <property type="project" value="UniProtKB-UniRule"/>
</dbReference>
<accession>A0A511WUA5</accession>
<dbReference type="PROSITE" id="PS00606">
    <property type="entry name" value="KS3_1"/>
    <property type="match status" value="1"/>
</dbReference>
<dbReference type="SMART" id="SM00825">
    <property type="entry name" value="PKS_KS"/>
    <property type="match status" value="1"/>
</dbReference>
<comment type="similarity">
    <text evidence="2 14 16">Belongs to the thiolase-like superfamily. Beta-ketoacyl-ACP synthases family.</text>
</comment>
<dbReference type="PANTHER" id="PTHR11712">
    <property type="entry name" value="POLYKETIDE SYNTHASE-RELATED"/>
    <property type="match status" value="1"/>
</dbReference>
<dbReference type="PIRSF" id="PIRSF000447">
    <property type="entry name" value="KAS_II"/>
    <property type="match status" value="1"/>
</dbReference>
<evidence type="ECO:0000256" key="13">
    <source>
        <dbReference type="ARBA" id="ARBA00047659"/>
    </source>
</evidence>
<evidence type="ECO:0000256" key="1">
    <source>
        <dbReference type="ARBA" id="ARBA00005194"/>
    </source>
</evidence>
<comment type="pathway">
    <text evidence="1 14">Lipid metabolism; fatty acid biosynthesis.</text>
</comment>
<evidence type="ECO:0000256" key="12">
    <source>
        <dbReference type="ARBA" id="ARBA00047318"/>
    </source>
</evidence>
<evidence type="ECO:0000256" key="9">
    <source>
        <dbReference type="ARBA" id="ARBA00023160"/>
    </source>
</evidence>
<comment type="catalytic activity">
    <reaction evidence="13 14">
        <text>a fatty acyl-[ACP] + malonyl-[ACP] + H(+) = a 3-oxoacyl-[ACP] + holo-[ACP] + CO2</text>
        <dbReference type="Rhea" id="RHEA:22836"/>
        <dbReference type="Rhea" id="RHEA-COMP:9623"/>
        <dbReference type="Rhea" id="RHEA-COMP:9685"/>
        <dbReference type="Rhea" id="RHEA-COMP:9916"/>
        <dbReference type="Rhea" id="RHEA-COMP:14125"/>
        <dbReference type="ChEBI" id="CHEBI:15378"/>
        <dbReference type="ChEBI" id="CHEBI:16526"/>
        <dbReference type="ChEBI" id="CHEBI:64479"/>
        <dbReference type="ChEBI" id="CHEBI:78449"/>
        <dbReference type="ChEBI" id="CHEBI:78776"/>
        <dbReference type="ChEBI" id="CHEBI:138651"/>
    </reaction>
</comment>
<evidence type="ECO:0000256" key="16">
    <source>
        <dbReference type="RuleBase" id="RU003694"/>
    </source>
</evidence>
<evidence type="ECO:0000256" key="2">
    <source>
        <dbReference type="ARBA" id="ARBA00008467"/>
    </source>
</evidence>
<gene>
    <name evidence="18" type="primary">fabF</name>
    <name evidence="18" type="ORF">HFA01_11640</name>
</gene>
<dbReference type="GO" id="GO:0006633">
    <property type="term" value="P:fatty acid biosynthetic process"/>
    <property type="evidence" value="ECO:0007669"/>
    <property type="project" value="UniProtKB-UniRule"/>
</dbReference>
<dbReference type="SUPFAM" id="SSF53901">
    <property type="entry name" value="Thiolase-like"/>
    <property type="match status" value="2"/>
</dbReference>
<dbReference type="FunFam" id="3.40.47.10:FF:000026">
    <property type="entry name" value="3-oxoacyl-[acyl-carrier-protein] synthase 2"/>
    <property type="match status" value="1"/>
</dbReference>
<protein>
    <recommendedName>
        <fullName evidence="4 14">3-oxoacyl-[acyl-carrier-protein] synthase 2</fullName>
        <ecNumber evidence="3 14">2.3.1.179</ecNumber>
    </recommendedName>
</protein>
<comment type="caution">
    <text evidence="18">The sequence shown here is derived from an EMBL/GenBank/DDBJ whole genome shotgun (WGS) entry which is preliminary data.</text>
</comment>
<dbReference type="AlphaFoldDB" id="A0A511WUA5"/>
<evidence type="ECO:0000256" key="15">
    <source>
        <dbReference type="PIRSR" id="PIRSR000447-1"/>
    </source>
</evidence>
<keyword evidence="10 14" id="KW-0012">Acyltransferase</keyword>
<dbReference type="Pfam" id="PF02801">
    <property type="entry name" value="Ketoacyl-synt_C"/>
    <property type="match status" value="1"/>
</dbReference>
<keyword evidence="8" id="KW-0443">Lipid metabolism</keyword>
<name>A0A511WUA5_9BACI</name>
<dbReference type="NCBIfam" id="NF004970">
    <property type="entry name" value="PRK06333.1"/>
    <property type="match status" value="1"/>
</dbReference>
<dbReference type="CDD" id="cd00834">
    <property type="entry name" value="KAS_I_II"/>
    <property type="match status" value="1"/>
</dbReference>
<dbReference type="NCBIfam" id="TIGR03150">
    <property type="entry name" value="fabF"/>
    <property type="match status" value="1"/>
</dbReference>
<evidence type="ECO:0000256" key="11">
    <source>
        <dbReference type="ARBA" id="ARBA00024006"/>
    </source>
</evidence>
<keyword evidence="7" id="KW-0276">Fatty acid metabolism</keyword>
<evidence type="ECO:0000256" key="5">
    <source>
        <dbReference type="ARBA" id="ARBA00022516"/>
    </source>
</evidence>
<dbReference type="InterPro" id="IPR016039">
    <property type="entry name" value="Thiolase-like"/>
</dbReference>
<dbReference type="InterPro" id="IPR020841">
    <property type="entry name" value="PKS_Beta-ketoAc_synthase_dom"/>
</dbReference>
<evidence type="ECO:0000256" key="10">
    <source>
        <dbReference type="ARBA" id="ARBA00023315"/>
    </source>
</evidence>
<sequence length="414" mass="44385">MMDKHRVVITGMGAVTPVGNSVEEMWNNIKNGVSGVGEITKVNKEDYPVHVAAELKDFDPSDYVDRKDARRMDPFVQYAMVAAHMAVEDAKLEITDDVAHRTGVWIGSGIGGMGTYESQFETFQKKGYRRVSPFFIPMMIPDMAAGQVSIALGAKGINSCTVTACSSGANSIGDAFKVIQRGDADIMIAGGTEAPMNKMSFAGFASARALSLNEDPQTASRPFDKNRDGFVMGEGAGILIMETLESAKKRGAKIYGELKGYGSTGDAYHITSPAPEGDGAARAMKQAIDDAGLKPEDIDYLNAHGTSTELNDKFETHAAKTVFQEHANKFAISSTKSMTGHLLGAAGAVEAVISLKAINDGILPPTINYETPDPECDLDYVPNEARKQDVNTVMSNSLGFGGHNASLIFQKYEE</sequence>
<evidence type="ECO:0000256" key="6">
    <source>
        <dbReference type="ARBA" id="ARBA00022679"/>
    </source>
</evidence>
<keyword evidence="9 14" id="KW-0275">Fatty acid biosynthesis</keyword>
<reference evidence="18 19" key="1">
    <citation type="submission" date="2019-07" db="EMBL/GenBank/DDBJ databases">
        <title>Whole genome shotgun sequence of Halobacillus faecis NBRC 103569.</title>
        <authorList>
            <person name="Hosoyama A."/>
            <person name="Uohara A."/>
            <person name="Ohji S."/>
            <person name="Ichikawa N."/>
        </authorList>
    </citation>
    <scope>NUCLEOTIDE SEQUENCE [LARGE SCALE GENOMIC DNA]</scope>
    <source>
        <strain evidence="18 19">NBRC 103569</strain>
    </source>
</reference>
<keyword evidence="19" id="KW-1185">Reference proteome</keyword>
<dbReference type="Gene3D" id="3.40.47.10">
    <property type="match status" value="1"/>
</dbReference>
<evidence type="ECO:0000313" key="19">
    <source>
        <dbReference type="Proteomes" id="UP000321886"/>
    </source>
</evidence>
<proteinExistence type="inferred from homology"/>
<evidence type="ECO:0000259" key="17">
    <source>
        <dbReference type="PROSITE" id="PS52004"/>
    </source>
</evidence>
<comment type="function">
    <text evidence="11 14">Involved in the type II fatty acid elongation cycle. Catalyzes the elongation of a wide range of acyl-ACP by the addition of two carbons from malonyl-ACP to an acyl acceptor. Can efficiently catalyze the conversion of palmitoleoyl-ACP (cis-hexadec-9-enoyl-ACP) to cis-vaccenoyl-ACP (cis-octadec-11-enoyl-ACP), an essential step in the thermal regulation of fatty acid composition.</text>
</comment>
<comment type="catalytic activity">
    <reaction evidence="12 14">
        <text>(9Z)-hexadecenoyl-[ACP] + malonyl-[ACP] + H(+) = 3-oxo-(11Z)-octadecenoyl-[ACP] + holo-[ACP] + CO2</text>
        <dbReference type="Rhea" id="RHEA:55040"/>
        <dbReference type="Rhea" id="RHEA-COMP:9623"/>
        <dbReference type="Rhea" id="RHEA-COMP:9685"/>
        <dbReference type="Rhea" id="RHEA-COMP:10800"/>
        <dbReference type="Rhea" id="RHEA-COMP:14074"/>
        <dbReference type="ChEBI" id="CHEBI:15378"/>
        <dbReference type="ChEBI" id="CHEBI:16526"/>
        <dbReference type="ChEBI" id="CHEBI:64479"/>
        <dbReference type="ChEBI" id="CHEBI:78449"/>
        <dbReference type="ChEBI" id="CHEBI:83989"/>
        <dbReference type="ChEBI" id="CHEBI:138538"/>
        <dbReference type="EC" id="2.3.1.179"/>
    </reaction>
</comment>
<organism evidence="18 19">
    <name type="scientific">Halobacillus faecis</name>
    <dbReference type="NCBI Taxonomy" id="360184"/>
    <lineage>
        <taxon>Bacteria</taxon>
        <taxon>Bacillati</taxon>
        <taxon>Bacillota</taxon>
        <taxon>Bacilli</taxon>
        <taxon>Bacillales</taxon>
        <taxon>Bacillaceae</taxon>
        <taxon>Halobacillus</taxon>
    </lineage>
</organism>
<dbReference type="InterPro" id="IPR017568">
    <property type="entry name" value="3-oxoacyl-ACP_synth-2"/>
</dbReference>
<dbReference type="EMBL" id="BJYD01000007">
    <property type="protein sequence ID" value="GEN52902.1"/>
    <property type="molecule type" value="Genomic_DNA"/>
</dbReference>
<evidence type="ECO:0000313" key="18">
    <source>
        <dbReference type="EMBL" id="GEN52902.1"/>
    </source>
</evidence>
<dbReference type="Proteomes" id="UP000321886">
    <property type="component" value="Unassembled WGS sequence"/>
</dbReference>
<dbReference type="GO" id="GO:0005829">
    <property type="term" value="C:cytosol"/>
    <property type="evidence" value="ECO:0007669"/>
    <property type="project" value="TreeGrafter"/>
</dbReference>
<dbReference type="InterPro" id="IPR014031">
    <property type="entry name" value="Ketoacyl_synth_C"/>
</dbReference>
<dbReference type="UniPathway" id="UPA00094"/>
<dbReference type="InterPro" id="IPR014030">
    <property type="entry name" value="Ketoacyl_synth_N"/>
</dbReference>
<feature type="domain" description="Ketosynthase family 3 (KS3)" evidence="17">
    <location>
        <begin position="4"/>
        <end position="411"/>
    </location>
</feature>
<evidence type="ECO:0000256" key="4">
    <source>
        <dbReference type="ARBA" id="ARBA00014657"/>
    </source>
</evidence>
<evidence type="ECO:0000256" key="8">
    <source>
        <dbReference type="ARBA" id="ARBA00023098"/>
    </source>
</evidence>
<dbReference type="InterPro" id="IPR000794">
    <property type="entry name" value="Beta-ketoacyl_synthase"/>
</dbReference>
<keyword evidence="6 14" id="KW-0808">Transferase</keyword>
<feature type="active site" description="For beta-ketoacyl synthase activity" evidence="15">
    <location>
        <position position="165"/>
    </location>
</feature>
<evidence type="ECO:0000256" key="14">
    <source>
        <dbReference type="PIRNR" id="PIRNR000447"/>
    </source>
</evidence>
<dbReference type="NCBIfam" id="NF005589">
    <property type="entry name" value="PRK07314.1"/>
    <property type="match status" value="1"/>
</dbReference>
<dbReference type="InterPro" id="IPR018201">
    <property type="entry name" value="Ketoacyl_synth_AS"/>
</dbReference>
<dbReference type="Pfam" id="PF00109">
    <property type="entry name" value="ketoacyl-synt"/>
    <property type="match status" value="1"/>
</dbReference>
<evidence type="ECO:0000256" key="7">
    <source>
        <dbReference type="ARBA" id="ARBA00022832"/>
    </source>
</evidence>